<sequence>METLAAVLGCKIGSLPTSYLGLPLGAPYNPLGCGIQWKKDSGKGYLSGKGNTSPKAAVSPC</sequence>
<organism evidence="1 2">
    <name type="scientific">Vitis vinifera</name>
    <name type="common">Grape</name>
    <dbReference type="NCBI Taxonomy" id="29760"/>
    <lineage>
        <taxon>Eukaryota</taxon>
        <taxon>Viridiplantae</taxon>
        <taxon>Streptophyta</taxon>
        <taxon>Embryophyta</taxon>
        <taxon>Tracheophyta</taxon>
        <taxon>Spermatophyta</taxon>
        <taxon>Magnoliopsida</taxon>
        <taxon>eudicotyledons</taxon>
        <taxon>Gunneridae</taxon>
        <taxon>Pentapetalae</taxon>
        <taxon>rosids</taxon>
        <taxon>Vitales</taxon>
        <taxon>Vitaceae</taxon>
        <taxon>Viteae</taxon>
        <taxon>Vitis</taxon>
    </lineage>
</organism>
<dbReference type="EMBL" id="QGNW01001366">
    <property type="protein sequence ID" value="RVW43938.1"/>
    <property type="molecule type" value="Genomic_DNA"/>
</dbReference>
<protein>
    <submittedName>
        <fullName evidence="1">Uncharacterized protein</fullName>
    </submittedName>
</protein>
<name>A0A438E8D5_VITVI</name>
<dbReference type="AlphaFoldDB" id="A0A438E8D5"/>
<comment type="caution">
    <text evidence="1">The sequence shown here is derived from an EMBL/GenBank/DDBJ whole genome shotgun (WGS) entry which is preliminary data.</text>
</comment>
<reference evidence="1 2" key="1">
    <citation type="journal article" date="2018" name="PLoS Genet.">
        <title>Population sequencing reveals clonal diversity and ancestral inbreeding in the grapevine cultivar Chardonnay.</title>
        <authorList>
            <person name="Roach M.J."/>
            <person name="Johnson D.L."/>
            <person name="Bohlmann J."/>
            <person name="van Vuuren H.J."/>
            <person name="Jones S.J."/>
            <person name="Pretorius I.S."/>
            <person name="Schmidt S.A."/>
            <person name="Borneman A.R."/>
        </authorList>
    </citation>
    <scope>NUCLEOTIDE SEQUENCE [LARGE SCALE GENOMIC DNA]</scope>
    <source>
        <strain evidence="2">cv. Chardonnay</strain>
        <tissue evidence="1">Leaf</tissue>
    </source>
</reference>
<accession>A0A438E8D5</accession>
<dbReference type="Proteomes" id="UP000288805">
    <property type="component" value="Unassembled WGS sequence"/>
</dbReference>
<gene>
    <name evidence="1" type="ORF">CK203_072332</name>
</gene>
<evidence type="ECO:0000313" key="2">
    <source>
        <dbReference type="Proteomes" id="UP000288805"/>
    </source>
</evidence>
<evidence type="ECO:0000313" key="1">
    <source>
        <dbReference type="EMBL" id="RVW43938.1"/>
    </source>
</evidence>
<proteinExistence type="predicted"/>